<proteinExistence type="predicted"/>
<comment type="caution">
    <text evidence="1">The sequence shown here is derived from an EMBL/GenBank/DDBJ whole genome shotgun (WGS) entry which is preliminary data.</text>
</comment>
<accession>A0AA40C712</accession>
<keyword evidence="2" id="KW-1185">Reference proteome</keyword>
<reference evidence="1" key="1">
    <citation type="submission" date="2023-06" db="EMBL/GenBank/DDBJ databases">
        <title>Genome-scale phylogeny and comparative genomics of the fungal order Sordariales.</title>
        <authorList>
            <consortium name="Lawrence Berkeley National Laboratory"/>
            <person name="Hensen N."/>
            <person name="Bonometti L."/>
            <person name="Westerberg I."/>
            <person name="Brannstrom I.O."/>
            <person name="Guillou S."/>
            <person name="Cros-Aarteil S."/>
            <person name="Calhoun S."/>
            <person name="Haridas S."/>
            <person name="Kuo A."/>
            <person name="Mondo S."/>
            <person name="Pangilinan J."/>
            <person name="Riley R."/>
            <person name="Labutti K."/>
            <person name="Andreopoulos B."/>
            <person name="Lipzen A."/>
            <person name="Chen C."/>
            <person name="Yanf M."/>
            <person name="Daum C."/>
            <person name="Ng V."/>
            <person name="Clum A."/>
            <person name="Steindorff A."/>
            <person name="Ohm R."/>
            <person name="Martin F."/>
            <person name="Silar P."/>
            <person name="Natvig D."/>
            <person name="Lalanne C."/>
            <person name="Gautier V."/>
            <person name="Ament-Velasquez S.L."/>
            <person name="Kruys A."/>
            <person name="Hutchinson M.I."/>
            <person name="Powell A.J."/>
            <person name="Barry K."/>
            <person name="Miller A.N."/>
            <person name="Grigoriev I.V."/>
            <person name="Debuchy R."/>
            <person name="Gladieux P."/>
            <person name="Thoren M.H."/>
            <person name="Johannesson H."/>
        </authorList>
    </citation>
    <scope>NUCLEOTIDE SEQUENCE</scope>
    <source>
        <strain evidence="1">CBS 606.72</strain>
    </source>
</reference>
<evidence type="ECO:0000313" key="2">
    <source>
        <dbReference type="Proteomes" id="UP001175000"/>
    </source>
</evidence>
<dbReference type="Proteomes" id="UP001175000">
    <property type="component" value="Unassembled WGS sequence"/>
</dbReference>
<sequence length="71" mass="7640">MLCGAPTRRLFVCQAKFSDQEVPTNRQRRQAFVGGQAAGPWVDRCQKEKGSGALGFRSAKLTGCLARPGTA</sequence>
<name>A0AA40C712_9PEZI</name>
<organism evidence="1 2">
    <name type="scientific">Immersiella caudata</name>
    <dbReference type="NCBI Taxonomy" id="314043"/>
    <lineage>
        <taxon>Eukaryota</taxon>
        <taxon>Fungi</taxon>
        <taxon>Dikarya</taxon>
        <taxon>Ascomycota</taxon>
        <taxon>Pezizomycotina</taxon>
        <taxon>Sordariomycetes</taxon>
        <taxon>Sordariomycetidae</taxon>
        <taxon>Sordariales</taxon>
        <taxon>Lasiosphaeriaceae</taxon>
        <taxon>Immersiella</taxon>
    </lineage>
</organism>
<evidence type="ECO:0000313" key="1">
    <source>
        <dbReference type="EMBL" id="KAK0627365.1"/>
    </source>
</evidence>
<dbReference type="EMBL" id="JAULSU010000002">
    <property type="protein sequence ID" value="KAK0627365.1"/>
    <property type="molecule type" value="Genomic_DNA"/>
</dbReference>
<dbReference type="AlphaFoldDB" id="A0AA40C712"/>
<gene>
    <name evidence="1" type="ORF">B0T14DRAFT_512497</name>
</gene>
<protein>
    <submittedName>
        <fullName evidence="1">Uncharacterized protein</fullName>
    </submittedName>
</protein>